<evidence type="ECO:0000313" key="4">
    <source>
        <dbReference type="EMBL" id="VAV94646.1"/>
    </source>
</evidence>
<dbReference type="Pfam" id="PF00293">
    <property type="entry name" value="NUDIX"/>
    <property type="match status" value="1"/>
</dbReference>
<keyword evidence="2 4" id="KW-0378">Hydrolase</keyword>
<gene>
    <name evidence="4" type="ORF">MNBD_ALPHA01-1072</name>
</gene>
<dbReference type="Gene3D" id="3.90.79.10">
    <property type="entry name" value="Nucleoside Triphosphate Pyrophosphohydrolase"/>
    <property type="match status" value="1"/>
</dbReference>
<dbReference type="InterPro" id="IPR022927">
    <property type="entry name" value="RppH"/>
</dbReference>
<evidence type="ECO:0000256" key="2">
    <source>
        <dbReference type="ARBA" id="ARBA00022801"/>
    </source>
</evidence>
<dbReference type="PANTHER" id="PTHR11839">
    <property type="entry name" value="UDP/ADP-SUGAR PYROPHOSPHATASE"/>
    <property type="match status" value="1"/>
</dbReference>
<dbReference type="PROSITE" id="PS51462">
    <property type="entry name" value="NUDIX"/>
    <property type="match status" value="1"/>
</dbReference>
<organism evidence="4">
    <name type="scientific">hydrothermal vent metagenome</name>
    <dbReference type="NCBI Taxonomy" id="652676"/>
    <lineage>
        <taxon>unclassified sequences</taxon>
        <taxon>metagenomes</taxon>
        <taxon>ecological metagenomes</taxon>
    </lineage>
</organism>
<accession>A0A3B0S1E1</accession>
<dbReference type="GO" id="GO:0008893">
    <property type="term" value="F:guanosine-3',5'-bis(diphosphate) 3'-diphosphatase activity"/>
    <property type="evidence" value="ECO:0007669"/>
    <property type="project" value="TreeGrafter"/>
</dbReference>
<dbReference type="GO" id="GO:0019693">
    <property type="term" value="P:ribose phosphate metabolic process"/>
    <property type="evidence" value="ECO:0007669"/>
    <property type="project" value="TreeGrafter"/>
</dbReference>
<reference evidence="4" key="1">
    <citation type="submission" date="2018-06" db="EMBL/GenBank/DDBJ databases">
        <authorList>
            <person name="Zhirakovskaya E."/>
        </authorList>
    </citation>
    <scope>NUCLEOTIDE SEQUENCE</scope>
</reference>
<dbReference type="EMBL" id="UOEJ01000062">
    <property type="protein sequence ID" value="VAV94646.1"/>
    <property type="molecule type" value="Genomic_DNA"/>
</dbReference>
<dbReference type="SUPFAM" id="SSF55811">
    <property type="entry name" value="Nudix"/>
    <property type="match status" value="1"/>
</dbReference>
<dbReference type="NCBIfam" id="NF001936">
    <property type="entry name" value="PRK00714.1-3"/>
    <property type="match status" value="1"/>
</dbReference>
<sequence>MTDNSDQLPYRPCVGIMLLNENNRVFVARRIDTMVEAWQMPQGGIDPGEEPLEAAFREMEEEIGTRNAELLEEYGDWLCYDLPDRLMGKVWHGKYRGQKMKWYLMRYLGQDSDINLDTDHPEFCAWKWMDMAQVTRSIVEFKRPLYEKLIMRFGSYGR</sequence>
<name>A0A3B0S1E1_9ZZZZ</name>
<dbReference type="GO" id="GO:0006753">
    <property type="term" value="P:nucleoside phosphate metabolic process"/>
    <property type="evidence" value="ECO:0007669"/>
    <property type="project" value="TreeGrafter"/>
</dbReference>
<dbReference type="PRINTS" id="PR00502">
    <property type="entry name" value="NUDIXFAMILY"/>
</dbReference>
<protein>
    <submittedName>
        <fullName evidence="4">Adenosine (5')-pentaphospho-(5'')-adenosine pyrophosphohydrolase</fullName>
    </submittedName>
</protein>
<dbReference type="PANTHER" id="PTHR11839:SF22">
    <property type="entry name" value="NUDIX HYDROLASE 26, CHLOROPLASTIC"/>
    <property type="match status" value="1"/>
</dbReference>
<evidence type="ECO:0000259" key="3">
    <source>
        <dbReference type="PROSITE" id="PS51462"/>
    </source>
</evidence>
<dbReference type="InterPro" id="IPR020084">
    <property type="entry name" value="NUDIX_hydrolase_CS"/>
</dbReference>
<dbReference type="HAMAP" id="MF_00298">
    <property type="entry name" value="Nudix_RppH"/>
    <property type="match status" value="1"/>
</dbReference>
<dbReference type="InterPro" id="IPR000086">
    <property type="entry name" value="NUDIX_hydrolase_dom"/>
</dbReference>
<comment type="cofactor">
    <cofactor evidence="1">
        <name>Mn(2+)</name>
        <dbReference type="ChEBI" id="CHEBI:29035"/>
    </cofactor>
</comment>
<dbReference type="AlphaFoldDB" id="A0A3B0S1E1"/>
<dbReference type="PROSITE" id="PS00893">
    <property type="entry name" value="NUDIX_BOX"/>
    <property type="match status" value="1"/>
</dbReference>
<dbReference type="GO" id="GO:0034432">
    <property type="term" value="F:bis(5'-adenosyl)-pentaphosphatase activity"/>
    <property type="evidence" value="ECO:0007669"/>
    <property type="project" value="TreeGrafter"/>
</dbReference>
<proteinExistence type="inferred from homology"/>
<dbReference type="InterPro" id="IPR015797">
    <property type="entry name" value="NUDIX_hydrolase-like_dom_sf"/>
</dbReference>
<dbReference type="InterPro" id="IPR020476">
    <property type="entry name" value="Nudix_hydrolase"/>
</dbReference>
<dbReference type="NCBIfam" id="NF001938">
    <property type="entry name" value="PRK00714.1-5"/>
    <property type="match status" value="1"/>
</dbReference>
<feature type="domain" description="Nudix hydrolase" evidence="3">
    <location>
        <begin position="9"/>
        <end position="151"/>
    </location>
</feature>
<evidence type="ECO:0000256" key="1">
    <source>
        <dbReference type="ARBA" id="ARBA00001936"/>
    </source>
</evidence>
<dbReference type="CDD" id="cd03671">
    <property type="entry name" value="NUDIX_Ap4A_hydrolase_plant_like"/>
    <property type="match status" value="1"/>
</dbReference>